<name>A0AA37XLD4_9ENTE</name>
<evidence type="ECO:0000313" key="3">
    <source>
        <dbReference type="Proteomes" id="UP000268310"/>
    </source>
</evidence>
<organism evidence="2 4">
    <name type="scientific">Tetragenococcus osmophilus</name>
    <dbReference type="NCBI Taxonomy" id="526944"/>
    <lineage>
        <taxon>Bacteria</taxon>
        <taxon>Bacillati</taxon>
        <taxon>Bacillota</taxon>
        <taxon>Bacilli</taxon>
        <taxon>Lactobacillales</taxon>
        <taxon>Enterococcaceae</taxon>
        <taxon>Tetragenococcus</taxon>
    </lineage>
</organism>
<proteinExistence type="predicted"/>
<dbReference type="Gene3D" id="3.40.50.1970">
    <property type="match status" value="1"/>
</dbReference>
<dbReference type="EMBL" id="BSUW01000001">
    <property type="protein sequence ID" value="GMA71969.1"/>
    <property type="molecule type" value="Genomic_DNA"/>
</dbReference>
<dbReference type="AlphaFoldDB" id="A0AA37XLD4"/>
<dbReference type="RefSeq" id="WP_123936138.1">
    <property type="nucleotide sequence ID" value="NZ_BSUW01000001.1"/>
</dbReference>
<evidence type="ECO:0008006" key="5">
    <source>
        <dbReference type="Google" id="ProtNLM"/>
    </source>
</evidence>
<reference evidence="1 3" key="1">
    <citation type="journal article" date="2012" name="Int. J. Syst. Evol. Microbiol.">
        <title>Characterization of Tetragenococcus strains from sugar thick juice reveals a novel species, Tetragenococcus osmophilus sp. nov., and divides Tetragenococcus halophilus into two subspecies, T. halophilus subsp. halophilus subsp. nov. and T. halophilus subsp. flandriensis subsp. nov.</title>
        <authorList>
            <person name="Juste A."/>
            <person name="Van Trappen S."/>
            <person name="Verreth C."/>
            <person name="Cleenwerck I."/>
            <person name="De Vos P."/>
            <person name="Lievens B."/>
            <person name="Willems K.A."/>
        </authorList>
    </citation>
    <scope>NUCLEOTIDE SEQUENCE [LARGE SCALE GENOMIC DNA]</scope>
    <source>
        <strain evidence="1 3">JCM 31126</strain>
    </source>
</reference>
<gene>
    <name evidence="1" type="ORF">C7K38_08120</name>
    <name evidence="2" type="ORF">GCM10025885_10180</name>
</gene>
<evidence type="ECO:0000313" key="4">
    <source>
        <dbReference type="Proteomes" id="UP001157039"/>
    </source>
</evidence>
<reference evidence="2" key="4">
    <citation type="submission" date="2023-02" db="EMBL/GenBank/DDBJ databases">
        <authorList>
            <person name="Sun Q."/>
            <person name="Mori K."/>
        </authorList>
    </citation>
    <scope>NUCLEOTIDE SEQUENCE</scope>
    <source>
        <strain evidence="2">NBRC 114545</strain>
    </source>
</reference>
<evidence type="ECO:0000313" key="1">
    <source>
        <dbReference type="EMBL" id="AYW48330.1"/>
    </source>
</evidence>
<dbReference type="SUPFAM" id="SSF56796">
    <property type="entry name" value="Dehydroquinate synthase-like"/>
    <property type="match status" value="1"/>
</dbReference>
<dbReference type="Proteomes" id="UP001157039">
    <property type="component" value="Unassembled WGS sequence"/>
</dbReference>
<sequence length="345" mass="40306">MQLTYQRQDLTTQITYGQPLTKSIGEVLPPARHVIILTNQRYYDQFFEKVQRAFSHNNIDWYICRNQLYCNHLEELTEFLQYMSRFSRTNEYLFIAFGNEGVIQLTGFLQQTSLFAAKYWVIATSLRSFFCALSEDCTICKEPYNELLHQKNLPEHLFLDQSIVQKQVDGKLVDLQLLIKTGLVSDYSFLQGLFKSFPTKKQLQRTSFIAFVEKAVQLHQQHAPIIASYGTIFEKAFYLTENGHLLSAHMKQFLGLLLQLFWNLELNNSTFQIKNFMLWLKKLGYPLELPRALLVGEYLEQVLSLQEEDHMRVLSDIGKIGNTQEADEKTVINAIERYQKIISEI</sequence>
<dbReference type="KEGG" id="too:C7K38_08120"/>
<dbReference type="EMBL" id="CP027783">
    <property type="protein sequence ID" value="AYW48330.1"/>
    <property type="molecule type" value="Genomic_DNA"/>
</dbReference>
<keyword evidence="3" id="KW-1185">Reference proteome</keyword>
<dbReference type="Proteomes" id="UP000268310">
    <property type="component" value="Chromosome"/>
</dbReference>
<reference evidence="1" key="3">
    <citation type="submission" date="2018-03" db="EMBL/GenBank/DDBJ databases">
        <authorList>
            <person name="Jeon C.O."/>
        </authorList>
    </citation>
    <scope>NUCLEOTIDE SEQUENCE</scope>
    <source>
        <strain evidence="1">JCM 31126</strain>
    </source>
</reference>
<accession>A0AA37XLD4</accession>
<reference evidence="2 4" key="2">
    <citation type="journal article" date="2014" name="Int. J. Syst. Evol. Microbiol.">
        <title>Complete genome sequence of Corynebacterium casei LMG S-19264T (=DSM 44701T), isolated from a smear-ripened cheese.</title>
        <authorList>
            <consortium name="US DOE Joint Genome Institute (JGI-PGF)"/>
            <person name="Walter F."/>
            <person name="Albersmeier A."/>
            <person name="Kalinowski J."/>
            <person name="Ruckert C."/>
        </authorList>
    </citation>
    <scope>NUCLEOTIDE SEQUENCE [LARGE SCALE GENOMIC DNA]</scope>
    <source>
        <strain evidence="2 4">NBRC 114545</strain>
    </source>
</reference>
<evidence type="ECO:0000313" key="2">
    <source>
        <dbReference type="EMBL" id="GMA71969.1"/>
    </source>
</evidence>
<protein>
    <recommendedName>
        <fullName evidence="5">3-dehydroquinate synthase domain-containing protein</fullName>
    </recommendedName>
</protein>